<keyword evidence="2" id="KW-1185">Reference proteome</keyword>
<organism evidence="1 2">
    <name type="scientific">Batillaria attramentaria</name>
    <dbReference type="NCBI Taxonomy" id="370345"/>
    <lineage>
        <taxon>Eukaryota</taxon>
        <taxon>Metazoa</taxon>
        <taxon>Spiralia</taxon>
        <taxon>Lophotrochozoa</taxon>
        <taxon>Mollusca</taxon>
        <taxon>Gastropoda</taxon>
        <taxon>Caenogastropoda</taxon>
        <taxon>Sorbeoconcha</taxon>
        <taxon>Cerithioidea</taxon>
        <taxon>Batillariidae</taxon>
        <taxon>Batillaria</taxon>
    </lineage>
</organism>
<comment type="caution">
    <text evidence="1">The sequence shown here is derived from an EMBL/GenBank/DDBJ whole genome shotgun (WGS) entry which is preliminary data.</text>
</comment>
<accession>A0ABD0JEV1</accession>
<protein>
    <submittedName>
        <fullName evidence="1">Uncharacterized protein</fullName>
    </submittedName>
</protein>
<name>A0ABD0JEV1_9CAEN</name>
<evidence type="ECO:0000313" key="2">
    <source>
        <dbReference type="Proteomes" id="UP001519460"/>
    </source>
</evidence>
<dbReference type="AlphaFoldDB" id="A0ABD0JEV1"/>
<reference evidence="1 2" key="1">
    <citation type="journal article" date="2023" name="Sci. Data">
        <title>Genome assembly of the Korean intertidal mud-creeper Batillaria attramentaria.</title>
        <authorList>
            <person name="Patra A.K."/>
            <person name="Ho P.T."/>
            <person name="Jun S."/>
            <person name="Lee S.J."/>
            <person name="Kim Y."/>
            <person name="Won Y.J."/>
        </authorList>
    </citation>
    <scope>NUCLEOTIDE SEQUENCE [LARGE SCALE GENOMIC DNA]</scope>
    <source>
        <strain evidence="1">Wonlab-2016</strain>
    </source>
</reference>
<dbReference type="Proteomes" id="UP001519460">
    <property type="component" value="Unassembled WGS sequence"/>
</dbReference>
<dbReference type="EMBL" id="JACVVK020000490">
    <property type="protein sequence ID" value="KAK7471523.1"/>
    <property type="molecule type" value="Genomic_DNA"/>
</dbReference>
<evidence type="ECO:0000313" key="1">
    <source>
        <dbReference type="EMBL" id="KAK7471523.1"/>
    </source>
</evidence>
<sequence length="85" mass="9717">MSYTNDMDWGMLAKSLVLAQTEQFKRFNVRTHIEMYGDELAQSGTLAAVGMQGTTARIQYRFGDASKELSHTEQFKPNVRTHIEM</sequence>
<proteinExistence type="predicted"/>
<gene>
    <name evidence="1" type="ORF">BaRGS_00035862</name>
</gene>